<dbReference type="GO" id="GO:0046047">
    <property type="term" value="P:TTP catabolic process"/>
    <property type="evidence" value="ECO:0007669"/>
    <property type="project" value="TreeGrafter"/>
</dbReference>
<proteinExistence type="inferred from homology"/>
<comment type="similarity">
    <text evidence="2">Belongs to the nucleoside triphosphate pyrophosphohydrolase family.</text>
</comment>
<dbReference type="Gene3D" id="1.10.287.1080">
    <property type="entry name" value="MazG-like"/>
    <property type="match status" value="2"/>
</dbReference>
<dbReference type="EMBL" id="UGYW01000002">
    <property type="protein sequence ID" value="SUJ24853.1"/>
    <property type="molecule type" value="Genomic_DNA"/>
</dbReference>
<dbReference type="GO" id="GO:0046081">
    <property type="term" value="P:dUTP catabolic process"/>
    <property type="evidence" value="ECO:0007669"/>
    <property type="project" value="TreeGrafter"/>
</dbReference>
<dbReference type="InterPro" id="IPR011551">
    <property type="entry name" value="NTP_PyrPHydrolase_MazG"/>
</dbReference>
<dbReference type="GO" id="GO:0046052">
    <property type="term" value="P:UTP catabolic process"/>
    <property type="evidence" value="ECO:0007669"/>
    <property type="project" value="TreeGrafter"/>
</dbReference>
<accession>A0A380CR16</accession>
<dbReference type="EC" id="3.6.1.8" evidence="3"/>
<dbReference type="RefSeq" id="WP_115171110.1">
    <property type="nucleotide sequence ID" value="NZ_UGYW01000002.1"/>
</dbReference>
<dbReference type="FunFam" id="1.10.287.1080:FF:000003">
    <property type="entry name" value="Nucleoside triphosphate pyrophosphohydrolase"/>
    <property type="match status" value="1"/>
</dbReference>
<dbReference type="FunFam" id="1.10.287.1080:FF:000001">
    <property type="entry name" value="Nucleoside triphosphate pyrophosphohydrolase"/>
    <property type="match status" value="1"/>
</dbReference>
<evidence type="ECO:0000313" key="7">
    <source>
        <dbReference type="Proteomes" id="UP000254893"/>
    </source>
</evidence>
<dbReference type="NCBIfam" id="NF007113">
    <property type="entry name" value="PRK09562.1"/>
    <property type="match status" value="1"/>
</dbReference>
<evidence type="ECO:0000313" key="6">
    <source>
        <dbReference type="EMBL" id="SUJ24853.1"/>
    </source>
</evidence>
<dbReference type="GO" id="GO:0047693">
    <property type="term" value="F:ATP diphosphatase activity"/>
    <property type="evidence" value="ECO:0007669"/>
    <property type="project" value="UniProtKB-EC"/>
</dbReference>
<dbReference type="PANTHER" id="PTHR30522">
    <property type="entry name" value="NUCLEOSIDE TRIPHOSPHATE PYROPHOSPHOHYDROLASE"/>
    <property type="match status" value="1"/>
</dbReference>
<keyword evidence="6" id="KW-0378">Hydrolase</keyword>
<dbReference type="GO" id="GO:0006950">
    <property type="term" value="P:response to stress"/>
    <property type="evidence" value="ECO:0007669"/>
    <property type="project" value="UniProtKB-ARBA"/>
</dbReference>
<reference evidence="6 7" key="1">
    <citation type="submission" date="2018-06" db="EMBL/GenBank/DDBJ databases">
        <authorList>
            <consortium name="Pathogen Informatics"/>
            <person name="Doyle S."/>
        </authorList>
    </citation>
    <scope>NUCLEOTIDE SEQUENCE [LARGE SCALE GENOMIC DNA]</scope>
    <source>
        <strain evidence="6 7">NCTC11388</strain>
    </source>
</reference>
<dbReference type="NCBIfam" id="TIGR00444">
    <property type="entry name" value="mazG"/>
    <property type="match status" value="1"/>
</dbReference>
<protein>
    <recommendedName>
        <fullName evidence="4">Nucleoside triphosphate pyrophosphohydrolase</fullName>
        <ecNumber evidence="3">3.6.1.8</ecNumber>
    </recommendedName>
</protein>
<evidence type="ECO:0000256" key="3">
    <source>
        <dbReference type="ARBA" id="ARBA00066372"/>
    </source>
</evidence>
<dbReference type="Proteomes" id="UP000254893">
    <property type="component" value="Unassembled WGS sequence"/>
</dbReference>
<dbReference type="AlphaFoldDB" id="A0A380CR16"/>
<dbReference type="InterPro" id="IPR048015">
    <property type="entry name" value="NTP-PPase_MazG-like_N"/>
</dbReference>
<comment type="catalytic activity">
    <reaction evidence="1">
        <text>ATP + H2O = AMP + diphosphate + H(+)</text>
        <dbReference type="Rhea" id="RHEA:14245"/>
        <dbReference type="ChEBI" id="CHEBI:15377"/>
        <dbReference type="ChEBI" id="CHEBI:15378"/>
        <dbReference type="ChEBI" id="CHEBI:30616"/>
        <dbReference type="ChEBI" id="CHEBI:33019"/>
        <dbReference type="ChEBI" id="CHEBI:456215"/>
        <dbReference type="EC" id="3.6.1.8"/>
    </reaction>
</comment>
<dbReference type="PANTHER" id="PTHR30522:SF0">
    <property type="entry name" value="NUCLEOSIDE TRIPHOSPHATE PYROPHOSPHOHYDROLASE"/>
    <property type="match status" value="1"/>
</dbReference>
<gene>
    <name evidence="6" type="primary">mazG</name>
    <name evidence="6" type="ORF">NCTC11388_03698</name>
</gene>
<dbReference type="InterPro" id="IPR048011">
    <property type="entry name" value="NTP-PPase_MazG-like_C"/>
</dbReference>
<dbReference type="GO" id="GO:0006203">
    <property type="term" value="P:dGTP catabolic process"/>
    <property type="evidence" value="ECO:0007669"/>
    <property type="project" value="TreeGrafter"/>
</dbReference>
<organism evidence="6 7">
    <name type="scientific">Sphingobacterium spiritivorum</name>
    <name type="common">Flavobacterium spiritivorum</name>
    <dbReference type="NCBI Taxonomy" id="258"/>
    <lineage>
        <taxon>Bacteria</taxon>
        <taxon>Pseudomonadati</taxon>
        <taxon>Bacteroidota</taxon>
        <taxon>Sphingobacteriia</taxon>
        <taxon>Sphingobacteriales</taxon>
        <taxon>Sphingobacteriaceae</taxon>
        <taxon>Sphingobacterium</taxon>
    </lineage>
</organism>
<dbReference type="GO" id="GO:0046076">
    <property type="term" value="P:dTTP catabolic process"/>
    <property type="evidence" value="ECO:0007669"/>
    <property type="project" value="TreeGrafter"/>
</dbReference>
<evidence type="ECO:0000259" key="5">
    <source>
        <dbReference type="Pfam" id="PF03819"/>
    </source>
</evidence>
<dbReference type="InterPro" id="IPR004518">
    <property type="entry name" value="MazG-like_dom"/>
</dbReference>
<dbReference type="SUPFAM" id="SSF101386">
    <property type="entry name" value="all-alpha NTP pyrophosphatases"/>
    <property type="match status" value="2"/>
</dbReference>
<feature type="domain" description="NTP pyrophosphohydrolase MazG-like" evidence="5">
    <location>
        <begin position="36"/>
        <end position="108"/>
    </location>
</feature>
<dbReference type="CDD" id="cd11528">
    <property type="entry name" value="NTP-PPase_MazG_Nterm"/>
    <property type="match status" value="1"/>
</dbReference>
<evidence type="ECO:0000256" key="2">
    <source>
        <dbReference type="ARBA" id="ARBA00061115"/>
    </source>
</evidence>
<dbReference type="CDD" id="cd11529">
    <property type="entry name" value="NTP-PPase_MazG_Cterm"/>
    <property type="match status" value="1"/>
</dbReference>
<dbReference type="Pfam" id="PF03819">
    <property type="entry name" value="MazG"/>
    <property type="match status" value="1"/>
</dbReference>
<sequence>MAHIPPAPQHSPATAFQRLLDVLYTLRVECPWDKKQTMESLRHLTIEEMYELTDAILDKDYPEIKKELGDVMMHLVFYARIAEEQNRFTLEDVLNAVCDKLINRHPHIYGDINVEDDEQVKSNWEAIKLKEGNTSVLSGVPKGLPALVKAYRIQDKVRGVGFDWEDKKQVWEKVEEELAEFKAEFNIDNGEAIDAEKAEGEFGDLLFSLINYARHVGINPENALERTNKKFIKRFTYLEEKAAENKQKLQEMSLAEMDVYWNEAKKLS</sequence>
<evidence type="ECO:0000256" key="1">
    <source>
        <dbReference type="ARBA" id="ARBA00052141"/>
    </source>
</evidence>
<evidence type="ECO:0000256" key="4">
    <source>
        <dbReference type="ARBA" id="ARBA00074799"/>
    </source>
</evidence>
<dbReference type="GO" id="GO:0046061">
    <property type="term" value="P:dATP catabolic process"/>
    <property type="evidence" value="ECO:0007669"/>
    <property type="project" value="TreeGrafter"/>
</dbReference>
<name>A0A380CR16_SPHSI</name>